<dbReference type="Proteomes" id="UP000811619">
    <property type="component" value="Unassembled WGS sequence"/>
</dbReference>
<proteinExistence type="inferred from homology"/>
<evidence type="ECO:0000256" key="2">
    <source>
        <dbReference type="ARBA" id="ARBA00022630"/>
    </source>
</evidence>
<dbReference type="GO" id="GO:0016491">
    <property type="term" value="F:oxidoreductase activity"/>
    <property type="evidence" value="ECO:0007669"/>
    <property type="project" value="UniProtKB-KW"/>
</dbReference>
<dbReference type="Pfam" id="PF07992">
    <property type="entry name" value="Pyr_redox_2"/>
    <property type="match status" value="1"/>
</dbReference>
<feature type="domain" description="FAD/NAD(P)-binding" evidence="5">
    <location>
        <begin position="29"/>
        <end position="341"/>
    </location>
</feature>
<protein>
    <recommendedName>
        <fullName evidence="5">FAD/NAD(P)-binding domain-containing protein</fullName>
    </recommendedName>
</protein>
<evidence type="ECO:0000313" key="7">
    <source>
        <dbReference type="Proteomes" id="UP000811619"/>
    </source>
</evidence>
<reference evidence="6" key="1">
    <citation type="journal article" date="2020" name="bioRxiv">
        <title>Whole genome comparisons of ergot fungi reveals the divergence and evolution of species within the genus Claviceps are the result of varying mechanisms driving genome evolution and host range expansion.</title>
        <authorList>
            <person name="Wyka S.A."/>
            <person name="Mondo S.J."/>
            <person name="Liu M."/>
            <person name="Dettman J."/>
            <person name="Nalam V."/>
            <person name="Broders K.D."/>
        </authorList>
    </citation>
    <scope>NUCLEOTIDE SEQUENCE</scope>
    <source>
        <strain evidence="6">CCC 489</strain>
    </source>
</reference>
<dbReference type="InterPro" id="IPR023753">
    <property type="entry name" value="FAD/NAD-binding_dom"/>
</dbReference>
<keyword evidence="4" id="KW-0732">Signal</keyword>
<dbReference type="InterPro" id="IPR050097">
    <property type="entry name" value="Ferredoxin-NADP_redctase_2"/>
</dbReference>
<keyword evidence="7" id="KW-1185">Reference proteome</keyword>
<evidence type="ECO:0000256" key="4">
    <source>
        <dbReference type="SAM" id="SignalP"/>
    </source>
</evidence>
<evidence type="ECO:0000259" key="5">
    <source>
        <dbReference type="Pfam" id="PF07992"/>
    </source>
</evidence>
<evidence type="ECO:0000256" key="1">
    <source>
        <dbReference type="ARBA" id="ARBA00009333"/>
    </source>
</evidence>
<dbReference type="PRINTS" id="PR00368">
    <property type="entry name" value="FADPNR"/>
</dbReference>
<dbReference type="InterPro" id="IPR036188">
    <property type="entry name" value="FAD/NAD-bd_sf"/>
</dbReference>
<evidence type="ECO:0000313" key="6">
    <source>
        <dbReference type="EMBL" id="KAG5914627.1"/>
    </source>
</evidence>
<evidence type="ECO:0000256" key="3">
    <source>
        <dbReference type="ARBA" id="ARBA00023002"/>
    </source>
</evidence>
<comment type="caution">
    <text evidence="6">The sequence shown here is derived from an EMBL/GenBank/DDBJ whole genome shotgun (WGS) entry which is preliminary data.</text>
</comment>
<sequence length="401" mass="43587">MWFNAAVLFGLPLLAAAAPATDAKPQIDYDAVIVGGGPAGLSALSGLARVRNKVLLVDSGEYRNEATRHMHDVIGFDGVTPAYYKWAARQQLRNYETITMTNGTVTKIVPQNNYTYFTVTGTYEGNREITYTARKIVLATGLRDLLPETPGVRDIWGQGLYWCVWCDGHEHVDQALGLLGPLTTVISSVREALSLNTDIVALVNGTDTPANRAATAEKDPLWEDYLNLHNIPVDNRTITGIERLRDGGKEPGNPALPSTPEHDLFRVTFSEGEPLLRNSFLSSFESEQHSLLGQELGVQLYGNKLGVDPAKGLVTSVPGVYAVGDCNSDNVTNVPHALYTGKKAAVYLHVQLAREDESVDVAALRAGKTVGRRRADEDVGTLWQRMNGDAGDLLYAGPLDQ</sequence>
<keyword evidence="3" id="KW-0560">Oxidoreductase</keyword>
<dbReference type="SUPFAM" id="SSF51905">
    <property type="entry name" value="FAD/NAD(P)-binding domain"/>
    <property type="match status" value="1"/>
</dbReference>
<dbReference type="PRINTS" id="PR00469">
    <property type="entry name" value="PNDRDTASEII"/>
</dbReference>
<dbReference type="AlphaFoldDB" id="A0A8K0J0R5"/>
<dbReference type="PANTHER" id="PTHR48105">
    <property type="entry name" value="THIOREDOXIN REDUCTASE 1-RELATED-RELATED"/>
    <property type="match status" value="1"/>
</dbReference>
<accession>A0A8K0J0R5</accession>
<keyword evidence="2" id="KW-0285">Flavoprotein</keyword>
<name>A0A8K0J0R5_9HYPO</name>
<dbReference type="Gene3D" id="3.50.50.60">
    <property type="entry name" value="FAD/NAD(P)-binding domain"/>
    <property type="match status" value="2"/>
</dbReference>
<dbReference type="GO" id="GO:0097237">
    <property type="term" value="P:cellular response to toxic substance"/>
    <property type="evidence" value="ECO:0007669"/>
    <property type="project" value="UniProtKB-ARBA"/>
</dbReference>
<feature type="signal peptide" evidence="4">
    <location>
        <begin position="1"/>
        <end position="17"/>
    </location>
</feature>
<dbReference type="EMBL" id="SRPY01001090">
    <property type="protein sequence ID" value="KAG5914627.1"/>
    <property type="molecule type" value="Genomic_DNA"/>
</dbReference>
<feature type="chain" id="PRO_5035435643" description="FAD/NAD(P)-binding domain-containing protein" evidence="4">
    <location>
        <begin position="18"/>
        <end position="401"/>
    </location>
</feature>
<dbReference type="OrthoDB" id="4570620at2759"/>
<gene>
    <name evidence="6" type="ORF">E4U42_000398</name>
</gene>
<comment type="similarity">
    <text evidence="1">Belongs to the class-II pyridine nucleotide-disulfide oxidoreductase family.</text>
</comment>
<organism evidence="6 7">
    <name type="scientific">Claviceps africana</name>
    <dbReference type="NCBI Taxonomy" id="83212"/>
    <lineage>
        <taxon>Eukaryota</taxon>
        <taxon>Fungi</taxon>
        <taxon>Dikarya</taxon>
        <taxon>Ascomycota</taxon>
        <taxon>Pezizomycotina</taxon>
        <taxon>Sordariomycetes</taxon>
        <taxon>Hypocreomycetidae</taxon>
        <taxon>Hypocreales</taxon>
        <taxon>Clavicipitaceae</taxon>
        <taxon>Claviceps</taxon>
    </lineage>
</organism>